<evidence type="ECO:0008006" key="3">
    <source>
        <dbReference type="Google" id="ProtNLM"/>
    </source>
</evidence>
<organism evidence="1 2">
    <name type="scientific">Mytilus galloprovincialis</name>
    <name type="common">Mediterranean mussel</name>
    <dbReference type="NCBI Taxonomy" id="29158"/>
    <lineage>
        <taxon>Eukaryota</taxon>
        <taxon>Metazoa</taxon>
        <taxon>Spiralia</taxon>
        <taxon>Lophotrochozoa</taxon>
        <taxon>Mollusca</taxon>
        <taxon>Bivalvia</taxon>
        <taxon>Autobranchia</taxon>
        <taxon>Pteriomorphia</taxon>
        <taxon>Mytilida</taxon>
        <taxon>Mytiloidea</taxon>
        <taxon>Mytilidae</taxon>
        <taxon>Mytilinae</taxon>
        <taxon>Mytilus</taxon>
    </lineage>
</organism>
<keyword evidence="2" id="KW-1185">Reference proteome</keyword>
<dbReference type="SUPFAM" id="SSF49842">
    <property type="entry name" value="TNF-like"/>
    <property type="match status" value="1"/>
</dbReference>
<dbReference type="Gene3D" id="2.60.120.40">
    <property type="match status" value="1"/>
</dbReference>
<sequence length="346" mass="38900">MWNFWKILAISLTCYAGYALLIYCSTGRPNSGSQYLTTRHYVQLMDSLYEEKQARYQLKQSVAMLQTKIDAMNNNGGHQAINITTYIQQYISRLEKQEKELKAVQTKDTEIAKLSTIVTDLELNYTRLLHDSLVTQANYHRQKLEVERLKEIKNLDVFNDLREIKDDINMLKASNRARSEDILAFFQFTGSAVDTKIKDLNDKLSRLEMSQNLISLQVNSNVKKVGFTATNGHVIVGSFIVFRDISTSYGLTMCSEYSGGIFRASIPGYYLITVNILANADAGFSICYNTNAIVFAVVNWNGKDKGFHSATASAFVKVSVGDTVSVVGFRIDQLESSTSSMTIVKI</sequence>
<name>A0A8B6DYX3_MYTGA</name>
<dbReference type="AlphaFoldDB" id="A0A8B6DYX3"/>
<protein>
    <recommendedName>
        <fullName evidence="3">C1q domain-containing protein</fullName>
    </recommendedName>
</protein>
<reference evidence="1" key="1">
    <citation type="submission" date="2018-11" db="EMBL/GenBank/DDBJ databases">
        <authorList>
            <person name="Alioto T."/>
            <person name="Alioto T."/>
        </authorList>
    </citation>
    <scope>NUCLEOTIDE SEQUENCE</scope>
</reference>
<accession>A0A8B6DYX3</accession>
<evidence type="ECO:0000313" key="1">
    <source>
        <dbReference type="EMBL" id="VDI27269.1"/>
    </source>
</evidence>
<dbReference type="EMBL" id="UYJE01004343">
    <property type="protein sequence ID" value="VDI27269.1"/>
    <property type="molecule type" value="Genomic_DNA"/>
</dbReference>
<dbReference type="OrthoDB" id="6074488at2759"/>
<gene>
    <name evidence="1" type="ORF">MGAL_10B027251</name>
</gene>
<proteinExistence type="predicted"/>
<comment type="caution">
    <text evidence="1">The sequence shown here is derived from an EMBL/GenBank/DDBJ whole genome shotgun (WGS) entry which is preliminary data.</text>
</comment>
<dbReference type="Proteomes" id="UP000596742">
    <property type="component" value="Unassembled WGS sequence"/>
</dbReference>
<dbReference type="InterPro" id="IPR008983">
    <property type="entry name" value="Tumour_necrosis_fac-like_dom"/>
</dbReference>
<evidence type="ECO:0000313" key="2">
    <source>
        <dbReference type="Proteomes" id="UP000596742"/>
    </source>
</evidence>